<dbReference type="HOGENOM" id="CLU_1361281_0_0_1"/>
<dbReference type="EMBL" id="ALBS01000297">
    <property type="protein sequence ID" value="EJT46269.1"/>
    <property type="molecule type" value="Genomic_DNA"/>
</dbReference>
<dbReference type="AlphaFoldDB" id="J6EPC5"/>
<organism evidence="1 2">
    <name type="scientific">Trichosporon asahii var. asahii (strain ATCC 90039 / CBS 2479 / JCM 2466 / KCTC 7840 / NBRC 103889/ NCYC 2677 / UAMH 7654)</name>
    <name type="common">Yeast</name>
    <dbReference type="NCBI Taxonomy" id="1186058"/>
    <lineage>
        <taxon>Eukaryota</taxon>
        <taxon>Fungi</taxon>
        <taxon>Dikarya</taxon>
        <taxon>Basidiomycota</taxon>
        <taxon>Agaricomycotina</taxon>
        <taxon>Tremellomycetes</taxon>
        <taxon>Trichosporonales</taxon>
        <taxon>Trichosporonaceae</taxon>
        <taxon>Trichosporon</taxon>
    </lineage>
</organism>
<sequence length="201" mass="21815">MMITRSVVTQFVEESKESEPSTKALRCRSVRDDRGLRCRAPASPVAANHAANGGVEDVLRLTLGRYTHSITYLLASHGATCSALPDLSSCALRPSRAASWMLPKRSADGKRSIPSAASPYWLLAPVNFHQRAAGLLRLYSSLSNRKPALVTNILLTLHEEQLKLPADAERVPDTVQALLRTVFSSSTGHFDSPQSPSLAQP</sequence>
<accession>J6EPC5</accession>
<dbReference type="KEGG" id="tasa:A1Q1_05098"/>
<gene>
    <name evidence="1" type="ORF">A1Q1_05098</name>
</gene>
<dbReference type="VEuPathDB" id="FungiDB:A1Q1_05098"/>
<dbReference type="RefSeq" id="XP_014177380.1">
    <property type="nucleotide sequence ID" value="XM_014321905.1"/>
</dbReference>
<name>J6EPC5_TRIAS</name>
<dbReference type="GeneID" id="25988610"/>
<dbReference type="Proteomes" id="UP000002748">
    <property type="component" value="Unassembled WGS sequence"/>
</dbReference>
<evidence type="ECO:0000313" key="2">
    <source>
        <dbReference type="Proteomes" id="UP000002748"/>
    </source>
</evidence>
<evidence type="ECO:0000313" key="1">
    <source>
        <dbReference type="EMBL" id="EJT46269.1"/>
    </source>
</evidence>
<protein>
    <submittedName>
        <fullName evidence="1">Uncharacterized protein</fullName>
    </submittedName>
</protein>
<reference evidence="1 2" key="1">
    <citation type="journal article" date="2012" name="Eukaryot. Cell">
        <title>Draft genome sequence of CBS 2479, the standard type strain of Trichosporon asahii.</title>
        <authorList>
            <person name="Yang R.Y."/>
            <person name="Li H.T."/>
            <person name="Zhu H."/>
            <person name="Zhou G.P."/>
            <person name="Wang M."/>
            <person name="Wang L."/>
        </authorList>
    </citation>
    <scope>NUCLEOTIDE SEQUENCE [LARGE SCALE GENOMIC DNA]</scope>
    <source>
        <strain evidence="2">ATCC 90039 / CBS 2479 / JCM 2466 / KCTC 7840 / NCYC 2677 / UAMH 7654</strain>
    </source>
</reference>
<proteinExistence type="predicted"/>
<comment type="caution">
    <text evidence="1">The sequence shown here is derived from an EMBL/GenBank/DDBJ whole genome shotgun (WGS) entry which is preliminary data.</text>
</comment>